<dbReference type="Proteomes" id="UP000594261">
    <property type="component" value="Chromosome 10"/>
</dbReference>
<keyword evidence="2" id="KW-0433">Leucine-rich repeat</keyword>
<evidence type="ECO:0000256" key="3">
    <source>
        <dbReference type="ARBA" id="ARBA00022737"/>
    </source>
</evidence>
<dbReference type="PRINTS" id="PR00364">
    <property type="entry name" value="DISEASERSIST"/>
</dbReference>
<evidence type="ECO:0000259" key="10">
    <source>
        <dbReference type="Pfam" id="PF23559"/>
    </source>
</evidence>
<evidence type="ECO:0008006" key="13">
    <source>
        <dbReference type="Google" id="ProtNLM"/>
    </source>
</evidence>
<sequence length="861" mass="96906">MHVGEPIEPSTSLTFLSSGTSKGATEEPFLSKSSKLVELPEPETTPISLEKQELLSAHGTDVMEKKGKMSILETEIEIVPSQPIEEGTSKQAAVEPMSVTVLPSGKDEIEIGPTGSQLLLEVSTYSNRSIERTSLEIFEYMNDVTARRIGFHGSDEIGRTSVLKALISNPKIKDLFDVVIWVTVSRNWSTRKVQDEVLRQLPLSPEDFNTDFEIAGKLLQVLRSQRFLLILDDVWEPIDLNAAGIPDPALKKGCKMIFSTRFQNVCHVMGADREVQMEGLLPEEAWKLFQKLVGEIIDSPNIQNFARAIVQKCHGLPLLIIVTGRALAKENDALAWMHASKEFSLCSTHGIYGYEALIQKLKLSYDRLEGPDMKSCFLYCALFPEDQEISIDELVDYWIQEGLVARNRPDSHKRGSDIVDFLLGASLLQSVQVGLSIKMHNLIRDLASRILSLEVEVLMLRDCERLVQLPSEVGSLRRLVVLDLQGTKLNKLSNEISKLASLRHLKVSFYGSVNRSEYDNLPPELLSHAVIRNLSELETLSIDVYPGDMRWNENVKSVLDEVSNSTNLTTFCCYFPKVEFLELSLQTSVTWKIGGLTEFKCVVGHDVKRFASENVDNLELDYVQWGRCLRFVNGEMIPNAVLEVLTRTSAFCLDHHINVLSLSEFGLGNFNGLRLCVVRECPEIQEIVADAELSDAVFPIMEHLTINSLPDLRKICKEMIPQGSFAKLRVLTVYTCPNLEFAFASSMVQCFSNLEELIVEDCSAIKKTVDSDSGTLPSLKRLKLHSLPNLVNIMKGAWPPLENISFYDCPMLKKLGIDSNLIRTIKEIKAEKDWWQELEWQDSSLYSRLQARFTVISNKDL</sequence>
<dbReference type="SUPFAM" id="SSF52540">
    <property type="entry name" value="P-loop containing nucleoside triphosphate hydrolases"/>
    <property type="match status" value="1"/>
</dbReference>
<dbReference type="EMBL" id="LRBV02000010">
    <property type="status" value="NOT_ANNOTATED_CDS"/>
    <property type="molecule type" value="Genomic_DNA"/>
</dbReference>
<reference evidence="11 12" key="1">
    <citation type="journal article" date="2016" name="G3 (Bethesda)">
        <title>First Draft Assembly and Annotation of the Genome of a California Endemic Oak Quercus lobata Nee (Fagaceae).</title>
        <authorList>
            <person name="Sork V.L."/>
            <person name="Fitz-Gibbon S.T."/>
            <person name="Puiu D."/>
            <person name="Crepeau M."/>
            <person name="Gugger P.F."/>
            <person name="Sherman R."/>
            <person name="Stevens K."/>
            <person name="Langley C.H."/>
            <person name="Pellegrini M."/>
            <person name="Salzberg S.L."/>
        </authorList>
    </citation>
    <scope>NUCLEOTIDE SEQUENCE [LARGE SCALE GENOMIC DNA]</scope>
    <source>
        <strain evidence="11 12">cv. SW786</strain>
    </source>
</reference>
<evidence type="ECO:0000259" key="8">
    <source>
        <dbReference type="Pfam" id="PF00931"/>
    </source>
</evidence>
<dbReference type="Gramene" id="QL10p054696:mrna">
    <property type="protein sequence ID" value="QL10p054696:mrna"/>
    <property type="gene ID" value="QL10p054696"/>
</dbReference>
<dbReference type="GO" id="GO:0043531">
    <property type="term" value="F:ADP binding"/>
    <property type="evidence" value="ECO:0007669"/>
    <property type="project" value="InterPro"/>
</dbReference>
<evidence type="ECO:0000313" key="11">
    <source>
        <dbReference type="EnsemblPlants" id="QL10p054696:mrna"/>
    </source>
</evidence>
<feature type="domain" description="Disease resistance protein At4g27190-like leucine-rich repeats" evidence="9">
    <location>
        <begin position="702"/>
        <end position="813"/>
    </location>
</feature>
<keyword evidence="5" id="KW-0611">Plant defense</keyword>
<dbReference type="InterPro" id="IPR058922">
    <property type="entry name" value="WHD_DRP"/>
</dbReference>
<evidence type="ECO:0000256" key="4">
    <source>
        <dbReference type="ARBA" id="ARBA00022741"/>
    </source>
</evidence>
<dbReference type="PANTHER" id="PTHR33463:SF143">
    <property type="entry name" value="NB-ARC DOMAIN-CONTAINING PROTEIN"/>
    <property type="match status" value="1"/>
</dbReference>
<dbReference type="Gene3D" id="1.10.10.10">
    <property type="entry name" value="Winged helix-like DNA-binding domain superfamily/Winged helix DNA-binding domain"/>
    <property type="match status" value="1"/>
</dbReference>
<feature type="region of interest" description="Disordered" evidence="7">
    <location>
        <begin position="1"/>
        <end position="31"/>
    </location>
</feature>
<dbReference type="FunFam" id="3.40.50.300:FF:001091">
    <property type="entry name" value="Probable disease resistance protein At1g61300"/>
    <property type="match status" value="1"/>
</dbReference>
<feature type="domain" description="Disease resistance protein winged helix" evidence="10">
    <location>
        <begin position="382"/>
        <end position="447"/>
    </location>
</feature>
<dbReference type="AlphaFoldDB" id="A0A7N2MST7"/>
<dbReference type="FunFam" id="1.10.10.10:FF:000322">
    <property type="entry name" value="Probable disease resistance protein At1g63360"/>
    <property type="match status" value="1"/>
</dbReference>
<dbReference type="Gene3D" id="3.40.50.300">
    <property type="entry name" value="P-loop containing nucleotide triphosphate hydrolases"/>
    <property type="match status" value="1"/>
</dbReference>
<accession>A0A7N2MST7</accession>
<evidence type="ECO:0000256" key="5">
    <source>
        <dbReference type="ARBA" id="ARBA00022821"/>
    </source>
</evidence>
<dbReference type="InParanoid" id="A0A7N2MST7"/>
<feature type="domain" description="NB-ARC" evidence="8">
    <location>
        <begin position="143"/>
        <end position="294"/>
    </location>
</feature>
<dbReference type="GO" id="GO:0005524">
    <property type="term" value="F:ATP binding"/>
    <property type="evidence" value="ECO:0007669"/>
    <property type="project" value="UniProtKB-KW"/>
</dbReference>
<evidence type="ECO:0000313" key="12">
    <source>
        <dbReference type="Proteomes" id="UP000594261"/>
    </source>
</evidence>
<dbReference type="InterPro" id="IPR032675">
    <property type="entry name" value="LRR_dom_sf"/>
</dbReference>
<name>A0A7N2MST7_QUELO</name>
<dbReference type="Pfam" id="PF23559">
    <property type="entry name" value="WHD_DRP"/>
    <property type="match status" value="1"/>
</dbReference>
<dbReference type="InterPro" id="IPR042197">
    <property type="entry name" value="Apaf_helical"/>
</dbReference>
<organism evidence="11 12">
    <name type="scientific">Quercus lobata</name>
    <name type="common">Valley oak</name>
    <dbReference type="NCBI Taxonomy" id="97700"/>
    <lineage>
        <taxon>Eukaryota</taxon>
        <taxon>Viridiplantae</taxon>
        <taxon>Streptophyta</taxon>
        <taxon>Embryophyta</taxon>
        <taxon>Tracheophyta</taxon>
        <taxon>Spermatophyta</taxon>
        <taxon>Magnoliopsida</taxon>
        <taxon>eudicotyledons</taxon>
        <taxon>Gunneridae</taxon>
        <taxon>Pentapetalae</taxon>
        <taxon>rosids</taxon>
        <taxon>fabids</taxon>
        <taxon>Fagales</taxon>
        <taxon>Fagaceae</taxon>
        <taxon>Quercus</taxon>
    </lineage>
</organism>
<dbReference type="GO" id="GO:0006952">
    <property type="term" value="P:defense response"/>
    <property type="evidence" value="ECO:0007669"/>
    <property type="project" value="UniProtKB-KW"/>
</dbReference>
<keyword evidence="12" id="KW-1185">Reference proteome</keyword>
<keyword evidence="3" id="KW-0677">Repeat</keyword>
<evidence type="ECO:0000259" key="9">
    <source>
        <dbReference type="Pfam" id="PF23247"/>
    </source>
</evidence>
<reference evidence="11" key="2">
    <citation type="submission" date="2021-01" db="UniProtKB">
        <authorList>
            <consortium name="EnsemblPlants"/>
        </authorList>
    </citation>
    <scope>IDENTIFICATION</scope>
</reference>
<feature type="compositionally biased region" description="Low complexity" evidence="7">
    <location>
        <begin position="10"/>
        <end position="21"/>
    </location>
</feature>
<dbReference type="InterPro" id="IPR002182">
    <property type="entry name" value="NB-ARC"/>
</dbReference>
<dbReference type="InterPro" id="IPR027417">
    <property type="entry name" value="P-loop_NTPase"/>
</dbReference>
<protein>
    <recommendedName>
        <fullName evidence="13">NB-ARC domain-containing protein</fullName>
    </recommendedName>
</protein>
<dbReference type="Gene3D" id="1.10.8.430">
    <property type="entry name" value="Helical domain of apoptotic protease-activating factors"/>
    <property type="match status" value="1"/>
</dbReference>
<evidence type="ECO:0000256" key="2">
    <source>
        <dbReference type="ARBA" id="ARBA00022614"/>
    </source>
</evidence>
<dbReference type="PANTHER" id="PTHR33463">
    <property type="entry name" value="NB-ARC DOMAIN-CONTAINING PROTEIN-RELATED"/>
    <property type="match status" value="1"/>
</dbReference>
<dbReference type="Pfam" id="PF23247">
    <property type="entry name" value="LRR_RPS2"/>
    <property type="match status" value="1"/>
</dbReference>
<dbReference type="InterPro" id="IPR057135">
    <property type="entry name" value="At4g27190-like_LRR"/>
</dbReference>
<dbReference type="OMA" id="WDAREIN"/>
<dbReference type="Pfam" id="PF00931">
    <property type="entry name" value="NB-ARC"/>
    <property type="match status" value="1"/>
</dbReference>
<proteinExistence type="inferred from homology"/>
<evidence type="ECO:0000256" key="7">
    <source>
        <dbReference type="SAM" id="MobiDB-lite"/>
    </source>
</evidence>
<evidence type="ECO:0000256" key="6">
    <source>
        <dbReference type="ARBA" id="ARBA00022840"/>
    </source>
</evidence>
<keyword evidence="6" id="KW-0067">ATP-binding</keyword>
<evidence type="ECO:0000256" key="1">
    <source>
        <dbReference type="ARBA" id="ARBA00008894"/>
    </source>
</evidence>
<dbReference type="InterPro" id="IPR050905">
    <property type="entry name" value="Plant_NBS-LRR"/>
</dbReference>
<dbReference type="SUPFAM" id="SSF52058">
    <property type="entry name" value="L domain-like"/>
    <property type="match status" value="1"/>
</dbReference>
<dbReference type="Gene3D" id="3.80.10.10">
    <property type="entry name" value="Ribonuclease Inhibitor"/>
    <property type="match status" value="2"/>
</dbReference>
<dbReference type="EnsemblPlants" id="QL10p054696:mrna">
    <property type="protein sequence ID" value="QL10p054696:mrna"/>
    <property type="gene ID" value="QL10p054696"/>
</dbReference>
<dbReference type="InterPro" id="IPR036388">
    <property type="entry name" value="WH-like_DNA-bd_sf"/>
</dbReference>
<comment type="similarity">
    <text evidence="1">Belongs to the disease resistance NB-LRR family.</text>
</comment>
<keyword evidence="4" id="KW-0547">Nucleotide-binding</keyword>